<dbReference type="AlphaFoldDB" id="A0AA88U122"/>
<dbReference type="EMBL" id="JAUYZG010000007">
    <property type="protein sequence ID" value="KAK2903522.1"/>
    <property type="molecule type" value="Genomic_DNA"/>
</dbReference>
<accession>A0AA88U122</accession>
<organism evidence="1 2">
    <name type="scientific">Cirrhinus molitorella</name>
    <name type="common">mud carp</name>
    <dbReference type="NCBI Taxonomy" id="172907"/>
    <lineage>
        <taxon>Eukaryota</taxon>
        <taxon>Metazoa</taxon>
        <taxon>Chordata</taxon>
        <taxon>Craniata</taxon>
        <taxon>Vertebrata</taxon>
        <taxon>Euteleostomi</taxon>
        <taxon>Actinopterygii</taxon>
        <taxon>Neopterygii</taxon>
        <taxon>Teleostei</taxon>
        <taxon>Ostariophysi</taxon>
        <taxon>Cypriniformes</taxon>
        <taxon>Cyprinidae</taxon>
        <taxon>Labeoninae</taxon>
        <taxon>Labeonini</taxon>
        <taxon>Cirrhinus</taxon>
    </lineage>
</organism>
<keyword evidence="2" id="KW-1185">Reference proteome</keyword>
<comment type="caution">
    <text evidence="1">The sequence shown here is derived from an EMBL/GenBank/DDBJ whole genome shotgun (WGS) entry which is preliminary data.</text>
</comment>
<sequence>MFGDNAVVRSSPALANEHTNSSVRDTPDWVFWHMIFSNCAKLIMPEKRWRSAAFWSFSPNCIILVKQGR</sequence>
<dbReference type="Proteomes" id="UP001187343">
    <property type="component" value="Unassembled WGS sequence"/>
</dbReference>
<proteinExistence type="predicted"/>
<reference evidence="1" key="1">
    <citation type="submission" date="2023-08" db="EMBL/GenBank/DDBJ databases">
        <title>Chromosome-level Genome Assembly of mud carp (Cirrhinus molitorella).</title>
        <authorList>
            <person name="Liu H."/>
        </authorList>
    </citation>
    <scope>NUCLEOTIDE SEQUENCE</scope>
    <source>
        <strain evidence="1">Prfri</strain>
        <tissue evidence="1">Muscle</tissue>
    </source>
</reference>
<name>A0AA88U122_9TELE</name>
<protein>
    <submittedName>
        <fullName evidence="1">Uncharacterized protein</fullName>
    </submittedName>
</protein>
<evidence type="ECO:0000313" key="2">
    <source>
        <dbReference type="Proteomes" id="UP001187343"/>
    </source>
</evidence>
<gene>
    <name evidence="1" type="ORF">Q8A67_008235</name>
</gene>
<evidence type="ECO:0000313" key="1">
    <source>
        <dbReference type="EMBL" id="KAK2903522.1"/>
    </source>
</evidence>